<feature type="active site" description="Charge relay system" evidence="5">
    <location>
        <position position="197"/>
    </location>
</feature>
<dbReference type="PROSITE" id="PS50231">
    <property type="entry name" value="RICIN_B_LECTIN"/>
    <property type="match status" value="1"/>
</dbReference>
<dbReference type="InterPro" id="IPR035992">
    <property type="entry name" value="Ricin_B-like_lectins"/>
</dbReference>
<keyword evidence="2 5" id="KW-0645">Protease</keyword>
<dbReference type="EMBL" id="JAJGAK010000002">
    <property type="protein sequence ID" value="MCC8363468.1"/>
    <property type="molecule type" value="Genomic_DNA"/>
</dbReference>
<keyword evidence="4 5" id="KW-0720">Serine protease</keyword>
<dbReference type="Gene3D" id="2.80.10.50">
    <property type="match status" value="1"/>
</dbReference>
<dbReference type="PANTHER" id="PTHR43806:SF11">
    <property type="entry name" value="CEREVISIN-RELATED"/>
    <property type="match status" value="1"/>
</dbReference>
<evidence type="ECO:0000313" key="8">
    <source>
        <dbReference type="EMBL" id="MCC8363468.1"/>
    </source>
</evidence>
<sequence>MLAGGTYAQTPVVHTSGLESAPTHQRFIVQYKDGAGVTTPAVAQQRLAAALASAPATLQSDVIVPGNPSTAAPTVLREMAPGGYVVTSSTALTPFAAEQWMQKIAADPQVRFVQVDVVAYPKAQPNDRYYPQQEHLFGAQGMRGDRAWSMTRGAGVVVAIIDSGITPHPDLDAALLPGYDFVNLDADPTVKECAGTHATYVAGTIAAVTNNARGVASVAPDTRIVPIQVAPGCAHGSYASDKVSAIRWAVGQEIGNAPINANPAEVINISRGGEYECPVAVQEAIDHANTKGAVVVISAGNESISADRIGPGNCRNVLSVGAVDAQGRRSYFSNFGPTVDLAAPGQIVWPSADDRTYEDLQGTSFSAPMVSAVAAMMQSAASKTLTPARIETLLKESARPFPSTPDKPIGAGILDATAAVSYAMHETYETLNGAYVIHSVDKKCLMVGNEGNDTVPSFDRWWNTTYAANNCGLGDAATLMANKQAVWHFTPIETGVGMTAYVIRSAVNQKCLIRGSNGYAEQAELFSWPVHADKTWCGFPTREALVANGQALWFLDKPSKQTSFGLTHTHTGLKTVRPSFAYLLKPGGWEQRFGDARGTWDYFELHEVSAVDANGIPRQGMQVPIVMGTRCMGLDAIGDLSIPLREQECTTPVGQRFVYKEDRLHVADDQRLCLGPWNSQTAAGTLILTAWCTLDATQRWSIDAEGRIRNRHVPSLCMSTDNDGYAYNLVCDQAPRQRFKFKLP</sequence>
<dbReference type="SUPFAM" id="SSF50370">
    <property type="entry name" value="Ricin B-like lectins"/>
    <property type="match status" value="1"/>
</dbReference>
<keyword evidence="9" id="KW-1185">Reference proteome</keyword>
<dbReference type="Pfam" id="PF00082">
    <property type="entry name" value="Peptidase_S8"/>
    <property type="match status" value="1"/>
</dbReference>
<reference evidence="8" key="1">
    <citation type="submission" date="2021-10" db="EMBL/GenBank/DDBJ databases">
        <authorList>
            <person name="Lyu M."/>
            <person name="Wang X."/>
            <person name="Meng X."/>
            <person name="Xu K."/>
        </authorList>
    </citation>
    <scope>NUCLEOTIDE SEQUENCE</scope>
    <source>
        <strain evidence="8">A6</strain>
    </source>
</reference>
<dbReference type="Proteomes" id="UP001165293">
    <property type="component" value="Unassembled WGS sequence"/>
</dbReference>
<evidence type="ECO:0000256" key="6">
    <source>
        <dbReference type="RuleBase" id="RU003355"/>
    </source>
</evidence>
<evidence type="ECO:0000256" key="5">
    <source>
        <dbReference type="PROSITE-ProRule" id="PRU01240"/>
    </source>
</evidence>
<dbReference type="RefSeq" id="WP_230527091.1">
    <property type="nucleotide sequence ID" value="NZ_JAJGAK010000002.1"/>
</dbReference>
<dbReference type="InterPro" id="IPR036852">
    <property type="entry name" value="Peptidase_S8/S53_dom_sf"/>
</dbReference>
<dbReference type="PROSITE" id="PS51892">
    <property type="entry name" value="SUBTILASE"/>
    <property type="match status" value="1"/>
</dbReference>
<dbReference type="PRINTS" id="PR00723">
    <property type="entry name" value="SUBTILISIN"/>
</dbReference>
<dbReference type="PROSITE" id="PS00138">
    <property type="entry name" value="SUBTILASE_SER"/>
    <property type="match status" value="1"/>
</dbReference>
<organism evidence="8 9">
    <name type="scientific">Noviluteimonas lactosilytica</name>
    <dbReference type="NCBI Taxonomy" id="2888523"/>
    <lineage>
        <taxon>Bacteria</taxon>
        <taxon>Pseudomonadati</taxon>
        <taxon>Pseudomonadota</taxon>
        <taxon>Gammaproteobacteria</taxon>
        <taxon>Lysobacterales</taxon>
        <taxon>Lysobacteraceae</taxon>
        <taxon>Noviluteimonas</taxon>
    </lineage>
</organism>
<proteinExistence type="inferred from homology"/>
<evidence type="ECO:0000256" key="2">
    <source>
        <dbReference type="ARBA" id="ARBA00022670"/>
    </source>
</evidence>
<comment type="caution">
    <text evidence="8">The sequence shown here is derived from an EMBL/GenBank/DDBJ whole genome shotgun (WGS) entry which is preliminary data.</text>
</comment>
<evidence type="ECO:0000256" key="4">
    <source>
        <dbReference type="ARBA" id="ARBA00022825"/>
    </source>
</evidence>
<dbReference type="SUPFAM" id="SSF52743">
    <property type="entry name" value="Subtilisin-like"/>
    <property type="match status" value="1"/>
</dbReference>
<evidence type="ECO:0000256" key="1">
    <source>
        <dbReference type="ARBA" id="ARBA00011073"/>
    </source>
</evidence>
<dbReference type="InterPro" id="IPR023828">
    <property type="entry name" value="Peptidase_S8_Ser-AS"/>
</dbReference>
<keyword evidence="3 5" id="KW-0378">Hydrolase</keyword>
<accession>A0ABS8JIN3</accession>
<feature type="domain" description="Peptidase S8/S53" evidence="7">
    <location>
        <begin position="153"/>
        <end position="412"/>
    </location>
</feature>
<dbReference type="Gene3D" id="3.40.50.200">
    <property type="entry name" value="Peptidase S8/S53 domain"/>
    <property type="match status" value="1"/>
</dbReference>
<dbReference type="InterPro" id="IPR023827">
    <property type="entry name" value="Peptidase_S8_Asp-AS"/>
</dbReference>
<dbReference type="InterPro" id="IPR000209">
    <property type="entry name" value="Peptidase_S8/S53_dom"/>
</dbReference>
<dbReference type="PANTHER" id="PTHR43806">
    <property type="entry name" value="PEPTIDASE S8"/>
    <property type="match status" value="1"/>
</dbReference>
<feature type="active site" description="Charge relay system" evidence="5">
    <location>
        <position position="364"/>
    </location>
</feature>
<evidence type="ECO:0000259" key="7">
    <source>
        <dbReference type="Pfam" id="PF00082"/>
    </source>
</evidence>
<dbReference type="InterPro" id="IPR050131">
    <property type="entry name" value="Peptidase_S8_subtilisin-like"/>
</dbReference>
<gene>
    <name evidence="8" type="ORF">LK996_10325</name>
</gene>
<dbReference type="InterPro" id="IPR015500">
    <property type="entry name" value="Peptidase_S8_subtilisin-rel"/>
</dbReference>
<name>A0ABS8JIN3_9GAMM</name>
<protein>
    <submittedName>
        <fullName evidence="8">S8 family serine peptidase</fullName>
    </submittedName>
</protein>
<comment type="similarity">
    <text evidence="1 5 6">Belongs to the peptidase S8 family.</text>
</comment>
<dbReference type="PROSITE" id="PS00136">
    <property type="entry name" value="SUBTILASE_ASP"/>
    <property type="match status" value="1"/>
</dbReference>
<evidence type="ECO:0000256" key="3">
    <source>
        <dbReference type="ARBA" id="ARBA00022801"/>
    </source>
</evidence>
<feature type="active site" description="Charge relay system" evidence="5">
    <location>
        <position position="162"/>
    </location>
</feature>
<evidence type="ECO:0000313" key="9">
    <source>
        <dbReference type="Proteomes" id="UP001165293"/>
    </source>
</evidence>